<comment type="caution">
    <text evidence="3">The sequence shown here is derived from an EMBL/GenBank/DDBJ whole genome shotgun (WGS) entry which is preliminary data.</text>
</comment>
<sequence>MSQQNAPQSVPQPVPQRPLLPQTSAELRPEHLPTSVGDDGRIAWALGLLGFLSFPGLAILATSIAMLITGLVQRRRNPVARSVGTRAALFGAVSLLVTILFFGFGFGVLIPLGEAGIIGDDTIWPAFILVPLGLWVVVAGPITAIVMGIIALAKPFSPEKLQALYAKAGR</sequence>
<name>A0A2A3YNZ6_9MICO</name>
<protein>
    <recommendedName>
        <fullName evidence="5">DUF4870 domain-containing protein</fullName>
    </recommendedName>
</protein>
<evidence type="ECO:0000256" key="1">
    <source>
        <dbReference type="SAM" id="MobiDB-lite"/>
    </source>
</evidence>
<dbReference type="RefSeq" id="WP_096196178.1">
    <property type="nucleotide sequence ID" value="NZ_JBQQHT010000022.1"/>
</dbReference>
<dbReference type="OrthoDB" id="4794283at2"/>
<dbReference type="EMBL" id="NRGR01000001">
    <property type="protein sequence ID" value="PCC41030.1"/>
    <property type="molecule type" value="Genomic_DNA"/>
</dbReference>
<keyword evidence="2" id="KW-0812">Transmembrane</keyword>
<feature type="transmembrane region" description="Helical" evidence="2">
    <location>
        <begin position="132"/>
        <end position="153"/>
    </location>
</feature>
<keyword evidence="4" id="KW-1185">Reference proteome</keyword>
<proteinExistence type="predicted"/>
<dbReference type="AlphaFoldDB" id="A0A2A3YNZ6"/>
<dbReference type="Proteomes" id="UP000218598">
    <property type="component" value="Unassembled WGS sequence"/>
</dbReference>
<gene>
    <name evidence="3" type="ORF">CIK66_00205</name>
</gene>
<accession>A0A2A3YNZ6</accession>
<evidence type="ECO:0000256" key="2">
    <source>
        <dbReference type="SAM" id="Phobius"/>
    </source>
</evidence>
<evidence type="ECO:0000313" key="3">
    <source>
        <dbReference type="EMBL" id="PCC41030.1"/>
    </source>
</evidence>
<evidence type="ECO:0000313" key="4">
    <source>
        <dbReference type="Proteomes" id="UP000218598"/>
    </source>
</evidence>
<reference evidence="3 4" key="1">
    <citation type="journal article" date="2017" name="Elife">
        <title>Extensive horizontal gene transfer in cheese-associated bacteria.</title>
        <authorList>
            <person name="Bonham K.S."/>
            <person name="Wolfe B.E."/>
            <person name="Dutton R.J."/>
        </authorList>
    </citation>
    <scope>NUCLEOTIDE SEQUENCE [LARGE SCALE GENOMIC DNA]</scope>
    <source>
        <strain evidence="3 4">341_9</strain>
    </source>
</reference>
<organism evidence="3 4">
    <name type="scientific">Brachybacterium alimentarium</name>
    <dbReference type="NCBI Taxonomy" id="47845"/>
    <lineage>
        <taxon>Bacteria</taxon>
        <taxon>Bacillati</taxon>
        <taxon>Actinomycetota</taxon>
        <taxon>Actinomycetes</taxon>
        <taxon>Micrococcales</taxon>
        <taxon>Dermabacteraceae</taxon>
        <taxon>Brachybacterium</taxon>
    </lineage>
</organism>
<evidence type="ECO:0008006" key="5">
    <source>
        <dbReference type="Google" id="ProtNLM"/>
    </source>
</evidence>
<feature type="transmembrane region" description="Helical" evidence="2">
    <location>
        <begin position="42"/>
        <end position="68"/>
    </location>
</feature>
<keyword evidence="2" id="KW-0472">Membrane</keyword>
<keyword evidence="2" id="KW-1133">Transmembrane helix</keyword>
<feature type="transmembrane region" description="Helical" evidence="2">
    <location>
        <begin position="89"/>
        <end position="112"/>
    </location>
</feature>
<feature type="region of interest" description="Disordered" evidence="1">
    <location>
        <begin position="1"/>
        <end position="31"/>
    </location>
</feature>